<name>A0A382HWS7_9ZZZZ</name>
<dbReference type="GO" id="GO:0016491">
    <property type="term" value="F:oxidoreductase activity"/>
    <property type="evidence" value="ECO:0007669"/>
    <property type="project" value="UniProtKB-KW"/>
</dbReference>
<keyword evidence="1" id="KW-0560">Oxidoreductase</keyword>
<organism evidence="2">
    <name type="scientific">marine metagenome</name>
    <dbReference type="NCBI Taxonomy" id="408172"/>
    <lineage>
        <taxon>unclassified sequences</taxon>
        <taxon>metagenomes</taxon>
        <taxon>ecological metagenomes</taxon>
    </lineage>
</organism>
<dbReference type="InterPro" id="IPR042098">
    <property type="entry name" value="TauD-like_sf"/>
</dbReference>
<reference evidence="2" key="1">
    <citation type="submission" date="2018-05" db="EMBL/GenBank/DDBJ databases">
        <authorList>
            <person name="Lanie J.A."/>
            <person name="Ng W.-L."/>
            <person name="Kazmierczak K.M."/>
            <person name="Andrzejewski T.M."/>
            <person name="Davidsen T.M."/>
            <person name="Wayne K.J."/>
            <person name="Tettelin H."/>
            <person name="Glass J.I."/>
            <person name="Rusch D."/>
            <person name="Podicherti R."/>
            <person name="Tsui H.-C.T."/>
            <person name="Winkler M.E."/>
        </authorList>
    </citation>
    <scope>NUCLEOTIDE SEQUENCE</scope>
</reference>
<accession>A0A382HWS7</accession>
<feature type="non-terminal residue" evidence="2">
    <location>
        <position position="62"/>
    </location>
</feature>
<proteinExistence type="predicted"/>
<protein>
    <submittedName>
        <fullName evidence="2">Uncharacterized protein</fullName>
    </submittedName>
</protein>
<evidence type="ECO:0000256" key="1">
    <source>
        <dbReference type="ARBA" id="ARBA00023002"/>
    </source>
</evidence>
<sequence length="62" mass="6973">MPNEDNPDSGQGRSWLSTLSVSDRAEAEARLTELRYSWTWLEYQTLSASTPVMSAMHELPDG</sequence>
<evidence type="ECO:0000313" key="2">
    <source>
        <dbReference type="EMBL" id="SVB91780.1"/>
    </source>
</evidence>
<gene>
    <name evidence="2" type="ORF">METZ01_LOCUS244634</name>
</gene>
<dbReference type="EMBL" id="UINC01063785">
    <property type="protein sequence ID" value="SVB91780.1"/>
    <property type="molecule type" value="Genomic_DNA"/>
</dbReference>
<dbReference type="AlphaFoldDB" id="A0A382HWS7"/>
<dbReference type="Gene3D" id="3.60.130.10">
    <property type="entry name" value="Clavaminate synthase-like"/>
    <property type="match status" value="1"/>
</dbReference>